<reference evidence="1" key="1">
    <citation type="submission" date="2020-05" db="EMBL/GenBank/DDBJ databases">
        <title>Large-scale comparative analyses of tick genomes elucidate their genetic diversity and vector capacities.</title>
        <authorList>
            <person name="Jia N."/>
            <person name="Wang J."/>
            <person name="Shi W."/>
            <person name="Du L."/>
            <person name="Sun Y."/>
            <person name="Zhan W."/>
            <person name="Jiang J."/>
            <person name="Wang Q."/>
            <person name="Zhang B."/>
            <person name="Ji P."/>
            <person name="Sakyi L.B."/>
            <person name="Cui X."/>
            <person name="Yuan T."/>
            <person name="Jiang B."/>
            <person name="Yang W."/>
            <person name="Lam T.T.-Y."/>
            <person name="Chang Q."/>
            <person name="Ding S."/>
            <person name="Wang X."/>
            <person name="Zhu J."/>
            <person name="Ruan X."/>
            <person name="Zhao L."/>
            <person name="Wei J."/>
            <person name="Que T."/>
            <person name="Du C."/>
            <person name="Cheng J."/>
            <person name="Dai P."/>
            <person name="Han X."/>
            <person name="Huang E."/>
            <person name="Gao Y."/>
            <person name="Liu J."/>
            <person name="Shao H."/>
            <person name="Ye R."/>
            <person name="Li L."/>
            <person name="Wei W."/>
            <person name="Wang X."/>
            <person name="Wang C."/>
            <person name="Yang T."/>
            <person name="Huo Q."/>
            <person name="Li W."/>
            <person name="Guo W."/>
            <person name="Chen H."/>
            <person name="Zhou L."/>
            <person name="Ni X."/>
            <person name="Tian J."/>
            <person name="Zhou Y."/>
            <person name="Sheng Y."/>
            <person name="Liu T."/>
            <person name="Pan Y."/>
            <person name="Xia L."/>
            <person name="Li J."/>
            <person name="Zhao F."/>
            <person name="Cao W."/>
        </authorList>
    </citation>
    <scope>NUCLEOTIDE SEQUENCE</scope>
    <source>
        <strain evidence="1">Dsil-2018</strain>
    </source>
</reference>
<protein>
    <submittedName>
        <fullName evidence="1">Uncharacterized protein</fullName>
    </submittedName>
</protein>
<gene>
    <name evidence="1" type="ORF">HPB49_020862</name>
</gene>
<comment type="caution">
    <text evidence="1">The sequence shown here is derived from an EMBL/GenBank/DDBJ whole genome shotgun (WGS) entry which is preliminary data.</text>
</comment>
<keyword evidence="2" id="KW-1185">Reference proteome</keyword>
<evidence type="ECO:0000313" key="1">
    <source>
        <dbReference type="EMBL" id="KAH7966944.1"/>
    </source>
</evidence>
<proteinExistence type="predicted"/>
<evidence type="ECO:0000313" key="2">
    <source>
        <dbReference type="Proteomes" id="UP000821865"/>
    </source>
</evidence>
<accession>A0ACB8DF92</accession>
<sequence length="914" mass="98628">MDVCYSCSRLGHRSDVCPSPNEAICRGCGEANPDAQHRCDPKCKLCGGDHLTAAQECKQKFQMPYLVRRRRRERSRALNDANQARQASPQRRSGRSRSRSRERSRSRGRTRSRTVSRSRSGSRVRYKSRSRSGSRGRQAPVDGTATSSKRRAIVNQTRESGVLSAEVSEIKQTLTALADSLKQVAPTVTFLTDSVRQIQVALGDPNWGLGALADRIDAIEARMTSSATVVQPLLREARLKYPTSAPTEGPILCAALTAPLGGSPSAMFPEDEVVTTSIWLLSETDPSMGVQHALLSKSHSWRSLMRSSFCVWLAMSLCLSTTAVSAMFAWKRLSNGTANIEGNPNEADSNSAFLVSVFNDSHLQALSTSFTLGVSVRKRRPTSSSAPKGINVSDNTSERLPKYHWTETAPAPRDENISSSDSVSTSRRVFSSHFITTTSPDGVSLNSDHTTCADQEPPVRKAVNKAEAVSATRSRDVVLVNTTKGTVIGRKRKLHGKDVAIFLGIPYAANTGGSNRFSAPQPADGWNVALDASKVRAPCYRLPQPLLDERSRSAEREDGSNRAPPLPSEDCLHVNVWAPMCNNSYCTGLTVVVFIHGGGLRAGGNADRLHEGSVLAAQGQVVVVVPNYRLGVLGFPSRDIVGAARNPGLLDLAMALGWVRESITAFGGNAKNVVLFGSGWGAYLAGLFLVSPKLRSYFATFRIILGSGSPLLKSSHEHQTEEHWNGFLSAAGCGDADENATLECLRNATASSLAVAQDQFPGAVGVLFPDDFVLPEPPAEFVAEVRTYSSVEVLLTNVVSEGRAEYQRLFENNPNGTDLSVESLMSMVGLAASQLAYQNHVELQAAVSNLYKEYGARRGGVGAEFLGDVRYNCPSVLFAKRLCRGRARVVHLLIAEPATAGHASATFSCSTENS</sequence>
<dbReference type="Proteomes" id="UP000821865">
    <property type="component" value="Chromosome 2"/>
</dbReference>
<name>A0ACB8DF92_DERSI</name>
<dbReference type="EMBL" id="CM023471">
    <property type="protein sequence ID" value="KAH7966944.1"/>
    <property type="molecule type" value="Genomic_DNA"/>
</dbReference>
<organism evidence="1 2">
    <name type="scientific">Dermacentor silvarum</name>
    <name type="common">Tick</name>
    <dbReference type="NCBI Taxonomy" id="543639"/>
    <lineage>
        <taxon>Eukaryota</taxon>
        <taxon>Metazoa</taxon>
        <taxon>Ecdysozoa</taxon>
        <taxon>Arthropoda</taxon>
        <taxon>Chelicerata</taxon>
        <taxon>Arachnida</taxon>
        <taxon>Acari</taxon>
        <taxon>Parasitiformes</taxon>
        <taxon>Ixodida</taxon>
        <taxon>Ixodoidea</taxon>
        <taxon>Ixodidae</taxon>
        <taxon>Rhipicephalinae</taxon>
        <taxon>Dermacentor</taxon>
    </lineage>
</organism>